<dbReference type="Pfam" id="PF00443">
    <property type="entry name" value="UCH"/>
    <property type="match status" value="1"/>
</dbReference>
<evidence type="ECO:0000256" key="4">
    <source>
        <dbReference type="ARBA" id="ARBA00022670"/>
    </source>
</evidence>
<feature type="compositionally biased region" description="Basic residues" evidence="8">
    <location>
        <begin position="666"/>
        <end position="675"/>
    </location>
</feature>
<evidence type="ECO:0000256" key="5">
    <source>
        <dbReference type="ARBA" id="ARBA00022786"/>
    </source>
</evidence>
<dbReference type="GO" id="GO:0006508">
    <property type="term" value="P:proteolysis"/>
    <property type="evidence" value="ECO:0007669"/>
    <property type="project" value="UniProtKB-KW"/>
</dbReference>
<keyword evidence="4" id="KW-0645">Protease</keyword>
<dbReference type="EMBL" id="SGPM01000034">
    <property type="protein sequence ID" value="THH31899.1"/>
    <property type="molecule type" value="Genomic_DNA"/>
</dbReference>
<comment type="caution">
    <text evidence="10">The sequence shown here is derived from an EMBL/GenBank/DDBJ whole genome shotgun (WGS) entry which is preliminary data.</text>
</comment>
<feature type="compositionally biased region" description="Pro residues" evidence="8">
    <location>
        <begin position="645"/>
        <end position="664"/>
    </location>
</feature>
<name>A0A4S4MZD7_9APHY</name>
<gene>
    <name evidence="10" type="ORF">EUX98_g2262</name>
</gene>
<dbReference type="OrthoDB" id="2020758at2759"/>
<comment type="similarity">
    <text evidence="2">Belongs to the peptidase C19 family.</text>
</comment>
<dbReference type="EC" id="3.4.19.12" evidence="3"/>
<comment type="catalytic activity">
    <reaction evidence="1">
        <text>Thiol-dependent hydrolysis of ester, thioester, amide, peptide and isopeptide bonds formed by the C-terminal Gly of ubiquitin (a 76-residue protein attached to proteins as an intracellular targeting signal).</text>
        <dbReference type="EC" id="3.4.19.12"/>
    </reaction>
</comment>
<sequence length="698" mass="76425">MVFESLALALPWNWRSGSSTSGSVSERNRLKKRAIRTRAEQVATNGDVSALAGPSNMASYFEGYYPGLVNLSGSFCFLNATLQAMASLSYLMPHIDYVFDKAESLTNIVHTPVVDELRELLANLNTPTSSQLSIRPEEIIAALSRHSHGKHNPLFSSREHQDAQELFQLLSESLKKEIAAVDKESFRDRGLGGMSGGRSSSKIGKSVFDGWTANRRSCRDCGYTEAVMHFAFDNWQLALPRMSTCTLDYLLRDYTRLEELDDCICRRCSMQATYERLRYEADKLTRAAVAADASSSKRRRAREARAMETRVKSALDEGRIEDDIKGLQMEKIFSRASTKQAMIARPPQDLVLHLNRSIHYGGGDAARNNCRVAFNEYLDLTPYTTSGQLSTDPNHPISQPPRLATNYPRYIYRLSAVVCHYGNHYAGHYQQGSYGKSSMRSDPTVIVPILTTLPTVMEMERHEGSGVYSSTSPKSSEETLRPGMGACRSSASAPLNEEDEKNGSGESGTDVSTLNSEKTLSEAESEKAIVADGLDENEAEDKVPLGRMKPRVLMNVSTRQRAKNTSTSPPEPIPSSSSSLADGENHNSDASHIPNGDTPHPTAPSGEHHKVTAPSPSSPKKSKKKPPPAPLEGSTSPLEHGTSLPIPPSPTTPTTATPPAPSSPPRRNKNRLKHHAQQDTAKSPPRPLSPARTVGLRA</sequence>
<dbReference type="AlphaFoldDB" id="A0A4S4MZD7"/>
<feature type="region of interest" description="Disordered" evidence="8">
    <location>
        <begin position="462"/>
        <end position="698"/>
    </location>
</feature>
<keyword evidence="7" id="KW-0788">Thiol protease</keyword>
<dbReference type="GO" id="GO:0004843">
    <property type="term" value="F:cysteine-type deubiquitinase activity"/>
    <property type="evidence" value="ECO:0007669"/>
    <property type="project" value="UniProtKB-EC"/>
</dbReference>
<keyword evidence="5" id="KW-0833">Ubl conjugation pathway</keyword>
<evidence type="ECO:0000256" key="8">
    <source>
        <dbReference type="SAM" id="MobiDB-lite"/>
    </source>
</evidence>
<evidence type="ECO:0000259" key="9">
    <source>
        <dbReference type="PROSITE" id="PS50235"/>
    </source>
</evidence>
<feature type="compositionally biased region" description="Polar residues" evidence="8">
    <location>
        <begin position="555"/>
        <end position="565"/>
    </location>
</feature>
<dbReference type="PANTHER" id="PTHR24006">
    <property type="entry name" value="UBIQUITIN CARBOXYL-TERMINAL HYDROLASE"/>
    <property type="match status" value="1"/>
</dbReference>
<dbReference type="GO" id="GO:0005829">
    <property type="term" value="C:cytosol"/>
    <property type="evidence" value="ECO:0007669"/>
    <property type="project" value="TreeGrafter"/>
</dbReference>
<dbReference type="GO" id="GO:0016579">
    <property type="term" value="P:protein deubiquitination"/>
    <property type="evidence" value="ECO:0007669"/>
    <property type="project" value="InterPro"/>
</dbReference>
<dbReference type="InterPro" id="IPR001394">
    <property type="entry name" value="Peptidase_C19_UCH"/>
</dbReference>
<evidence type="ECO:0000256" key="2">
    <source>
        <dbReference type="ARBA" id="ARBA00009085"/>
    </source>
</evidence>
<reference evidence="10 11" key="1">
    <citation type="submission" date="2019-02" db="EMBL/GenBank/DDBJ databases">
        <title>Genome sequencing of the rare red list fungi Antrodiella citrinella (Flaviporus citrinellus).</title>
        <authorList>
            <person name="Buettner E."/>
            <person name="Kellner H."/>
        </authorList>
    </citation>
    <scope>NUCLEOTIDE SEQUENCE [LARGE SCALE GENOMIC DNA]</scope>
    <source>
        <strain evidence="10 11">DSM 108506</strain>
    </source>
</reference>
<dbReference type="InterPro" id="IPR028889">
    <property type="entry name" value="USP"/>
</dbReference>
<evidence type="ECO:0000256" key="1">
    <source>
        <dbReference type="ARBA" id="ARBA00000707"/>
    </source>
</evidence>
<dbReference type="InterPro" id="IPR038765">
    <property type="entry name" value="Papain-like_cys_pep_sf"/>
</dbReference>
<evidence type="ECO:0000256" key="7">
    <source>
        <dbReference type="ARBA" id="ARBA00022807"/>
    </source>
</evidence>
<protein>
    <recommendedName>
        <fullName evidence="3">ubiquitinyl hydrolase 1</fullName>
        <ecNumber evidence="3">3.4.19.12</ecNumber>
    </recommendedName>
</protein>
<keyword evidence="11" id="KW-1185">Reference proteome</keyword>
<dbReference type="InterPro" id="IPR050164">
    <property type="entry name" value="Peptidase_C19"/>
</dbReference>
<dbReference type="SUPFAM" id="SSF54001">
    <property type="entry name" value="Cysteine proteinases"/>
    <property type="match status" value="1"/>
</dbReference>
<evidence type="ECO:0000313" key="11">
    <source>
        <dbReference type="Proteomes" id="UP000308730"/>
    </source>
</evidence>
<evidence type="ECO:0000256" key="3">
    <source>
        <dbReference type="ARBA" id="ARBA00012759"/>
    </source>
</evidence>
<dbReference type="InterPro" id="IPR018200">
    <property type="entry name" value="USP_CS"/>
</dbReference>
<accession>A0A4S4MZD7</accession>
<evidence type="ECO:0000256" key="6">
    <source>
        <dbReference type="ARBA" id="ARBA00022801"/>
    </source>
</evidence>
<feature type="domain" description="USP" evidence="9">
    <location>
        <begin position="66"/>
        <end position="462"/>
    </location>
</feature>
<evidence type="ECO:0000313" key="10">
    <source>
        <dbReference type="EMBL" id="THH31899.1"/>
    </source>
</evidence>
<keyword evidence="6" id="KW-0378">Hydrolase</keyword>
<feature type="compositionally biased region" description="Basic and acidic residues" evidence="8">
    <location>
        <begin position="519"/>
        <end position="529"/>
    </location>
</feature>
<organism evidence="10 11">
    <name type="scientific">Antrodiella citrinella</name>
    <dbReference type="NCBI Taxonomy" id="2447956"/>
    <lineage>
        <taxon>Eukaryota</taxon>
        <taxon>Fungi</taxon>
        <taxon>Dikarya</taxon>
        <taxon>Basidiomycota</taxon>
        <taxon>Agaricomycotina</taxon>
        <taxon>Agaricomycetes</taxon>
        <taxon>Polyporales</taxon>
        <taxon>Steccherinaceae</taxon>
        <taxon>Antrodiella</taxon>
    </lineage>
</organism>
<dbReference type="Gene3D" id="3.90.70.10">
    <property type="entry name" value="Cysteine proteinases"/>
    <property type="match status" value="1"/>
</dbReference>
<proteinExistence type="inferred from homology"/>
<feature type="compositionally biased region" description="Polar residues" evidence="8">
    <location>
        <begin position="507"/>
        <end position="518"/>
    </location>
</feature>
<dbReference type="PROSITE" id="PS00973">
    <property type="entry name" value="USP_2"/>
    <property type="match status" value="1"/>
</dbReference>
<dbReference type="PANTHER" id="PTHR24006:SF888">
    <property type="entry name" value="UBIQUITIN CARBOXYL-TERMINAL HYDROLASE 30"/>
    <property type="match status" value="1"/>
</dbReference>
<dbReference type="PROSITE" id="PS50235">
    <property type="entry name" value="USP_3"/>
    <property type="match status" value="1"/>
</dbReference>
<dbReference type="Proteomes" id="UP000308730">
    <property type="component" value="Unassembled WGS sequence"/>
</dbReference>
<dbReference type="GO" id="GO:0005634">
    <property type="term" value="C:nucleus"/>
    <property type="evidence" value="ECO:0007669"/>
    <property type="project" value="TreeGrafter"/>
</dbReference>